<feature type="transmembrane region" description="Helical" evidence="1">
    <location>
        <begin position="7"/>
        <end position="26"/>
    </location>
</feature>
<dbReference type="PANTHER" id="PTHR23028">
    <property type="entry name" value="ACETYLTRANSFERASE"/>
    <property type="match status" value="1"/>
</dbReference>
<feature type="transmembrane region" description="Helical" evidence="1">
    <location>
        <begin position="230"/>
        <end position="250"/>
    </location>
</feature>
<feature type="transmembrane region" description="Helical" evidence="1">
    <location>
        <begin position="87"/>
        <end position="104"/>
    </location>
</feature>
<keyword evidence="1" id="KW-0812">Transmembrane</keyword>
<feature type="transmembrane region" description="Helical" evidence="1">
    <location>
        <begin position="134"/>
        <end position="156"/>
    </location>
</feature>
<dbReference type="InterPro" id="IPR002656">
    <property type="entry name" value="Acyl_transf_3_dom"/>
</dbReference>
<proteinExistence type="predicted"/>
<feature type="transmembrane region" description="Helical" evidence="1">
    <location>
        <begin position="168"/>
        <end position="189"/>
    </location>
</feature>
<reference evidence="4" key="1">
    <citation type="journal article" date="2019" name="Int. J. Syst. Evol. Microbiol.">
        <title>The Global Catalogue of Microorganisms (GCM) 10K type strain sequencing project: providing services to taxonomists for standard genome sequencing and annotation.</title>
        <authorList>
            <consortium name="The Broad Institute Genomics Platform"/>
            <consortium name="The Broad Institute Genome Sequencing Center for Infectious Disease"/>
            <person name="Wu L."/>
            <person name="Ma J."/>
        </authorList>
    </citation>
    <scope>NUCLEOTIDE SEQUENCE [LARGE SCALE GENOMIC DNA]</scope>
    <source>
        <strain evidence="4">JCM 17214</strain>
    </source>
</reference>
<dbReference type="GO" id="GO:0016746">
    <property type="term" value="F:acyltransferase activity"/>
    <property type="evidence" value="ECO:0007669"/>
    <property type="project" value="UniProtKB-KW"/>
</dbReference>
<evidence type="ECO:0000313" key="4">
    <source>
        <dbReference type="Proteomes" id="UP001499909"/>
    </source>
</evidence>
<protein>
    <submittedName>
        <fullName evidence="3">Acyltransferase</fullName>
    </submittedName>
</protein>
<keyword evidence="3" id="KW-0012">Acyltransferase</keyword>
<feature type="transmembrane region" description="Helical" evidence="1">
    <location>
        <begin position="262"/>
        <end position="283"/>
    </location>
</feature>
<evidence type="ECO:0000259" key="2">
    <source>
        <dbReference type="Pfam" id="PF01757"/>
    </source>
</evidence>
<dbReference type="InterPro" id="IPR050879">
    <property type="entry name" value="Acyltransferase_3"/>
</dbReference>
<keyword evidence="1" id="KW-1133">Transmembrane helix</keyword>
<feature type="transmembrane region" description="Helical" evidence="1">
    <location>
        <begin position="331"/>
        <end position="351"/>
    </location>
</feature>
<dbReference type="PANTHER" id="PTHR23028:SF53">
    <property type="entry name" value="ACYL_TRANSF_3 DOMAIN-CONTAINING PROTEIN"/>
    <property type="match status" value="1"/>
</dbReference>
<feature type="transmembrane region" description="Helical" evidence="1">
    <location>
        <begin position="292"/>
        <end position="311"/>
    </location>
</feature>
<feature type="domain" description="Acyltransferase 3" evidence="2">
    <location>
        <begin position="10"/>
        <end position="347"/>
    </location>
</feature>
<dbReference type="Proteomes" id="UP001499909">
    <property type="component" value="Unassembled WGS sequence"/>
</dbReference>
<evidence type="ECO:0000256" key="1">
    <source>
        <dbReference type="SAM" id="Phobius"/>
    </source>
</evidence>
<sequence>MPPPTSYFPALTGVRAVAAYLVFFHHFNPFPAEGSTRLLHNICRELHIGVPVFFVLSGFLITLRYANAYQWNGRWWREYLRNRVARIYPMYFLLTCLSYGWNYADTGEFSTWKWLANLTFVRGFFEALIYSGVAQGWTLTVEECFYLFAPVAFWLLTRPRVRLWPLPFILLAVGCGLVWLLGPLGWHGLFANFKFMLRFTFFGRCFEFFAGMQLAYWYQQGRLRHYGWPAALTTTGSLLTAAALAGMVWTRGGYTYGQEHPFGVMLNNVVLPGGIMTLFAGLLTEPSGLRRLLATPLLQVLGKSSYIFYLIHLGYLQSFLRKQLGFENELVSLAVEFLLLNLLAVALYYSVEKHLNSRIRRHPATRQQHLAPA</sequence>
<feature type="transmembrane region" description="Helical" evidence="1">
    <location>
        <begin position="46"/>
        <end position="66"/>
    </location>
</feature>
<accession>A0ABP7NSG0</accession>
<feature type="transmembrane region" description="Helical" evidence="1">
    <location>
        <begin position="195"/>
        <end position="218"/>
    </location>
</feature>
<keyword evidence="4" id="KW-1185">Reference proteome</keyword>
<keyword evidence="3" id="KW-0808">Transferase</keyword>
<dbReference type="Pfam" id="PF01757">
    <property type="entry name" value="Acyl_transf_3"/>
    <property type="match status" value="1"/>
</dbReference>
<name>A0ABP7NSG0_9BACT</name>
<comment type="caution">
    <text evidence="3">The sequence shown here is derived from an EMBL/GenBank/DDBJ whole genome shotgun (WGS) entry which is preliminary data.</text>
</comment>
<dbReference type="EMBL" id="BAABDH010000112">
    <property type="protein sequence ID" value="GAA3953205.1"/>
    <property type="molecule type" value="Genomic_DNA"/>
</dbReference>
<evidence type="ECO:0000313" key="3">
    <source>
        <dbReference type="EMBL" id="GAA3953205.1"/>
    </source>
</evidence>
<keyword evidence="1" id="KW-0472">Membrane</keyword>
<gene>
    <name evidence="3" type="ORF">GCM10022406_38660</name>
</gene>
<organism evidence="3 4">
    <name type="scientific">Hymenobacter algoricola</name>
    <dbReference type="NCBI Taxonomy" id="486267"/>
    <lineage>
        <taxon>Bacteria</taxon>
        <taxon>Pseudomonadati</taxon>
        <taxon>Bacteroidota</taxon>
        <taxon>Cytophagia</taxon>
        <taxon>Cytophagales</taxon>
        <taxon>Hymenobacteraceae</taxon>
        <taxon>Hymenobacter</taxon>
    </lineage>
</organism>